<feature type="compositionally biased region" description="Basic and acidic residues" evidence="1">
    <location>
        <begin position="14"/>
        <end position="26"/>
    </location>
</feature>
<evidence type="ECO:0000313" key="2">
    <source>
        <dbReference type="EMBL" id="GBL64725.1"/>
    </source>
</evidence>
<feature type="non-terminal residue" evidence="2">
    <location>
        <position position="1"/>
    </location>
</feature>
<keyword evidence="3" id="KW-1185">Reference proteome</keyword>
<evidence type="ECO:0000256" key="1">
    <source>
        <dbReference type="SAM" id="MobiDB-lite"/>
    </source>
</evidence>
<sequence length="82" mass="9383">RRAGVRVRAGVRRRRDEQAEEVRPPDVGRPLRQHPQEGPGLHRQGPRQASRPGRCSSTPLATGKMHKTFQVRKRWVKIVSES</sequence>
<protein>
    <submittedName>
        <fullName evidence="2">Uncharacterized protein</fullName>
    </submittedName>
</protein>
<dbReference type="EMBL" id="BGPR01077240">
    <property type="protein sequence ID" value="GBL64725.1"/>
    <property type="molecule type" value="Genomic_DNA"/>
</dbReference>
<evidence type="ECO:0000313" key="3">
    <source>
        <dbReference type="Proteomes" id="UP000499080"/>
    </source>
</evidence>
<proteinExistence type="predicted"/>
<dbReference type="Proteomes" id="UP000499080">
    <property type="component" value="Unassembled WGS sequence"/>
</dbReference>
<feature type="compositionally biased region" description="Basic residues" evidence="1">
    <location>
        <begin position="1"/>
        <end position="13"/>
    </location>
</feature>
<accession>A0A4Y1ZSG5</accession>
<organism evidence="2 3">
    <name type="scientific">Araneus ventricosus</name>
    <name type="common">Orbweaver spider</name>
    <name type="synonym">Epeira ventricosa</name>
    <dbReference type="NCBI Taxonomy" id="182803"/>
    <lineage>
        <taxon>Eukaryota</taxon>
        <taxon>Metazoa</taxon>
        <taxon>Ecdysozoa</taxon>
        <taxon>Arthropoda</taxon>
        <taxon>Chelicerata</taxon>
        <taxon>Arachnida</taxon>
        <taxon>Araneae</taxon>
        <taxon>Araneomorphae</taxon>
        <taxon>Entelegynae</taxon>
        <taxon>Araneoidea</taxon>
        <taxon>Araneidae</taxon>
        <taxon>Araneus</taxon>
    </lineage>
</organism>
<feature type="region of interest" description="Disordered" evidence="1">
    <location>
        <begin position="1"/>
        <end position="67"/>
    </location>
</feature>
<dbReference type="AlphaFoldDB" id="A0A4Y1ZSG5"/>
<name>A0A4Y1ZSG5_ARAVE</name>
<comment type="caution">
    <text evidence="2">The sequence shown here is derived from an EMBL/GenBank/DDBJ whole genome shotgun (WGS) entry which is preliminary data.</text>
</comment>
<gene>
    <name evidence="2" type="ORF">AVEN_105289_1</name>
</gene>
<reference evidence="2 3" key="1">
    <citation type="journal article" date="2019" name="Sci. Rep.">
        <title>Orb-weaving spider Araneus ventricosus genome elucidates the spidroin gene catalogue.</title>
        <authorList>
            <person name="Kono N."/>
            <person name="Nakamura H."/>
            <person name="Ohtoshi R."/>
            <person name="Moran D.A.P."/>
            <person name="Shinohara A."/>
            <person name="Yoshida Y."/>
            <person name="Fujiwara M."/>
            <person name="Mori M."/>
            <person name="Tomita M."/>
            <person name="Arakawa K."/>
        </authorList>
    </citation>
    <scope>NUCLEOTIDE SEQUENCE [LARGE SCALE GENOMIC DNA]</scope>
</reference>